<keyword evidence="6" id="KW-1185">Reference proteome</keyword>
<comment type="caution">
    <text evidence="5">The sequence shown here is derived from an EMBL/GenBank/DDBJ whole genome shotgun (WGS) entry which is preliminary data.</text>
</comment>
<name>A0ABU4G9X4_9BACL</name>
<dbReference type="EMBL" id="JAUBDI010000010">
    <property type="protein sequence ID" value="MDW0113760.1"/>
    <property type="molecule type" value="Genomic_DNA"/>
</dbReference>
<evidence type="ECO:0000256" key="3">
    <source>
        <dbReference type="SAM" id="Phobius"/>
    </source>
</evidence>
<dbReference type="PANTHER" id="PTHR37813:SF1">
    <property type="entry name" value="FELS-2 PROPHAGE PROTEIN"/>
    <property type="match status" value="1"/>
</dbReference>
<feature type="transmembrane region" description="Helical" evidence="3">
    <location>
        <begin position="387"/>
        <end position="407"/>
    </location>
</feature>
<accession>A0ABU4G9X4</accession>
<evidence type="ECO:0000256" key="2">
    <source>
        <dbReference type="SAM" id="Coils"/>
    </source>
</evidence>
<dbReference type="PANTHER" id="PTHR37813">
    <property type="entry name" value="FELS-2 PROPHAGE PROTEIN"/>
    <property type="match status" value="1"/>
</dbReference>
<evidence type="ECO:0000313" key="6">
    <source>
        <dbReference type="Proteomes" id="UP001282284"/>
    </source>
</evidence>
<evidence type="ECO:0000256" key="1">
    <source>
        <dbReference type="ARBA" id="ARBA00022612"/>
    </source>
</evidence>
<keyword evidence="3" id="KW-0812">Transmembrane</keyword>
<dbReference type="NCBIfam" id="TIGR01760">
    <property type="entry name" value="tape_meas_TP901"/>
    <property type="match status" value="1"/>
</dbReference>
<feature type="domain" description="Phage tail tape measure protein" evidence="4">
    <location>
        <begin position="94"/>
        <end position="293"/>
    </location>
</feature>
<keyword evidence="1" id="KW-1188">Viral release from host cell</keyword>
<gene>
    <name evidence="5" type="ORF">QT711_11230</name>
</gene>
<dbReference type="InterPro" id="IPR010090">
    <property type="entry name" value="Phage_tape_meas"/>
</dbReference>
<protein>
    <submittedName>
        <fullName evidence="5">Phage tail tape measure protein</fullName>
    </submittedName>
</protein>
<evidence type="ECO:0000313" key="5">
    <source>
        <dbReference type="EMBL" id="MDW0113760.1"/>
    </source>
</evidence>
<feature type="coiled-coil region" evidence="2">
    <location>
        <begin position="451"/>
        <end position="521"/>
    </location>
</feature>
<proteinExistence type="predicted"/>
<reference evidence="5 6" key="1">
    <citation type="submission" date="2023-06" db="EMBL/GenBank/DDBJ databases">
        <title>Sporosarcina sp. nov., isolated from Korean traditional fermented seafood 'Jeotgal'.</title>
        <authorList>
            <person name="Yang A.I."/>
            <person name="Shin N.-R."/>
        </authorList>
    </citation>
    <scope>NUCLEOTIDE SEQUENCE [LARGE SCALE GENOMIC DNA]</scope>
    <source>
        <strain evidence="5 6">KCTC13119</strain>
    </source>
</reference>
<dbReference type="RefSeq" id="WP_317944308.1">
    <property type="nucleotide sequence ID" value="NZ_JAUBDI010000010.1"/>
</dbReference>
<sequence length="967" mass="104625">MSKNIGDLKGRITMEASGFKEKMAEARSELDKTANSSQNLARDFDAIQKGALIVGGAVIAGIGSSVKVAADFEQSMARVNAISGATEEEFAQLEKTARKLGASTQYSASEAAEGMSYLAMAGFNVNETIAAMPGVLNLAAAAQVGLGSSADIVSNILSGFGMNAEESGRAVDVLVKTMSSANTDLPMLGDAMKYVAPVAASLGLSMEETAAAVGKMSDAGIQGSQAGTALRAMLLQLANPTGAAVKLIKNLGIEVTDASGKMKQLPELVGHIGKKLEGMTKAQKTATAAQLVGTEAASGFLSLLEVGEDTLADFTKELKDSGGTAERVAKVQMDTLNGSFKEFQSVMEEVGIKVGNEFLPIFRDIITVAIDVVKGFGEIDSQKLKTVATFLAISTGVAALLSTIGKLSLALSAFAMTPVGAAIVAISLLGGAIGAAMLKSEESIEVNLDHARSLEEQSNAMSEQIDRYEDLREKNKLSNDELATFVDLQSRIALETDPQKIEAMQKQYDRLQDKSGLTNEEMATFLSLNDDIINKVPNSNSILTDQGNILLDNTDAAKSYNEQLLKELELELRKQAIAASQGLSDNIQKRTEALEKINSLAEDYLVKQQEIEVQEMRLAIEEEKLALAREGGNAANIAAAEERVEQEEILLQRLKDQNYELSGQIIEQEEIVNGIELQIQKGQEAYSELINYHLGLIDVTAEKGKEIEAIDKAIEKTKELRQETVEKYTVDGNITQEGEEQLLLIDEQLKKMGLTKTEVEKLLVEQGRLTDGIDDSVGSAKDLNYEMSKEIEKYITQEGFGLKEADSLNEKLEKPITKKVSVWEKITRFFTGDENKEKRHSGGIVGSSEPKMHTGGRVAEVMDSLKSLPMHNEIDVRLLRNEMVLTESQQANLFRLLDAGFSNNSSGSFNDDGRVVELLQIIAEGVQSGRDVSIVMDDREVGRILEPHISERQKLKESDRRVFGGGD</sequence>
<evidence type="ECO:0000259" key="4">
    <source>
        <dbReference type="Pfam" id="PF10145"/>
    </source>
</evidence>
<organism evidence="5 6">
    <name type="scientific">Sporosarcina saromensis</name>
    <dbReference type="NCBI Taxonomy" id="359365"/>
    <lineage>
        <taxon>Bacteria</taxon>
        <taxon>Bacillati</taxon>
        <taxon>Bacillota</taxon>
        <taxon>Bacilli</taxon>
        <taxon>Bacillales</taxon>
        <taxon>Caryophanaceae</taxon>
        <taxon>Sporosarcina</taxon>
    </lineage>
</organism>
<dbReference type="Pfam" id="PF10145">
    <property type="entry name" value="PhageMin_Tail"/>
    <property type="match status" value="1"/>
</dbReference>
<feature type="transmembrane region" description="Helical" evidence="3">
    <location>
        <begin position="419"/>
        <end position="438"/>
    </location>
</feature>
<keyword evidence="2" id="KW-0175">Coiled coil</keyword>
<keyword evidence="3" id="KW-0472">Membrane</keyword>
<dbReference type="Proteomes" id="UP001282284">
    <property type="component" value="Unassembled WGS sequence"/>
</dbReference>
<keyword evidence="3" id="KW-1133">Transmembrane helix</keyword>
<feature type="coiled-coil region" evidence="2">
    <location>
        <begin position="606"/>
        <end position="664"/>
    </location>
</feature>